<organism evidence="14 15">
    <name type="scientific">Tenebrio molitor</name>
    <name type="common">Yellow mealworm beetle</name>
    <dbReference type="NCBI Taxonomy" id="7067"/>
    <lineage>
        <taxon>Eukaryota</taxon>
        <taxon>Metazoa</taxon>
        <taxon>Ecdysozoa</taxon>
        <taxon>Arthropoda</taxon>
        <taxon>Hexapoda</taxon>
        <taxon>Insecta</taxon>
        <taxon>Pterygota</taxon>
        <taxon>Neoptera</taxon>
        <taxon>Endopterygota</taxon>
        <taxon>Coleoptera</taxon>
        <taxon>Polyphaga</taxon>
        <taxon>Cucujiformia</taxon>
        <taxon>Tenebrionidae</taxon>
        <taxon>Tenebrio</taxon>
    </lineage>
</organism>
<gene>
    <name evidence="14" type="ORF">GEV33_011531</name>
</gene>
<reference evidence="14" key="1">
    <citation type="journal article" date="2020" name="J Insects Food Feed">
        <title>The yellow mealworm (Tenebrio molitor) genome: a resource for the emerging insects as food and feed industry.</title>
        <authorList>
            <person name="Eriksson T."/>
            <person name="Andere A."/>
            <person name="Kelstrup H."/>
            <person name="Emery V."/>
            <person name="Picard C."/>
        </authorList>
    </citation>
    <scope>NUCLEOTIDE SEQUENCE</scope>
    <source>
        <strain evidence="14">Stoneville</strain>
        <tissue evidence="14">Whole head</tissue>
    </source>
</reference>
<evidence type="ECO:0000256" key="3">
    <source>
        <dbReference type="ARBA" id="ARBA00022741"/>
    </source>
</evidence>
<feature type="region of interest" description="Disordered" evidence="12">
    <location>
        <begin position="1"/>
        <end position="26"/>
    </location>
</feature>
<dbReference type="PANTHER" id="PTHR47968">
    <property type="entry name" value="CENTROMERE PROTEIN E"/>
    <property type="match status" value="1"/>
</dbReference>
<dbReference type="GO" id="GO:0005524">
    <property type="term" value="F:ATP binding"/>
    <property type="evidence" value="ECO:0007669"/>
    <property type="project" value="UniProtKB-UniRule"/>
</dbReference>
<dbReference type="GO" id="GO:0007018">
    <property type="term" value="P:microtubule-based movement"/>
    <property type="evidence" value="ECO:0007669"/>
    <property type="project" value="InterPro"/>
</dbReference>
<evidence type="ECO:0000256" key="8">
    <source>
        <dbReference type="ARBA" id="ARBA00060769"/>
    </source>
</evidence>
<keyword evidence="5 11" id="KW-0175">Coiled coil</keyword>
<keyword evidence="7" id="KW-0206">Cytoskeleton</keyword>
<evidence type="ECO:0000256" key="1">
    <source>
        <dbReference type="ARBA" id="ARBA00004245"/>
    </source>
</evidence>
<dbReference type="Gene3D" id="3.40.850.10">
    <property type="entry name" value="Kinesin motor domain"/>
    <property type="match status" value="1"/>
</dbReference>
<dbReference type="PROSITE" id="PS00411">
    <property type="entry name" value="KINESIN_MOTOR_1"/>
    <property type="match status" value="1"/>
</dbReference>
<evidence type="ECO:0000256" key="7">
    <source>
        <dbReference type="ARBA" id="ARBA00023212"/>
    </source>
</evidence>
<feature type="binding site" evidence="9">
    <location>
        <begin position="137"/>
        <end position="144"/>
    </location>
    <ligand>
        <name>ATP</name>
        <dbReference type="ChEBI" id="CHEBI:30616"/>
    </ligand>
</feature>
<dbReference type="InterPro" id="IPR027417">
    <property type="entry name" value="P-loop_NTPase"/>
</dbReference>
<dbReference type="Pfam" id="PF00225">
    <property type="entry name" value="Kinesin"/>
    <property type="match status" value="1"/>
</dbReference>
<dbReference type="FunFam" id="3.40.850.10:FF:000054">
    <property type="entry name" value="Kinesin-like protein"/>
    <property type="match status" value="1"/>
</dbReference>
<feature type="region of interest" description="Disordered" evidence="12">
    <location>
        <begin position="613"/>
        <end position="635"/>
    </location>
</feature>
<evidence type="ECO:0000256" key="9">
    <source>
        <dbReference type="PROSITE-ProRule" id="PRU00283"/>
    </source>
</evidence>
<dbReference type="GO" id="GO:0005874">
    <property type="term" value="C:microtubule"/>
    <property type="evidence" value="ECO:0007669"/>
    <property type="project" value="UniProtKB-KW"/>
</dbReference>
<dbReference type="InterPro" id="IPR019821">
    <property type="entry name" value="Kinesin_motor_CS"/>
</dbReference>
<dbReference type="SUPFAM" id="SSF52540">
    <property type="entry name" value="P-loop containing nucleoside triphosphate hydrolases"/>
    <property type="match status" value="1"/>
</dbReference>
<dbReference type="InterPro" id="IPR027640">
    <property type="entry name" value="Kinesin-like_fam"/>
</dbReference>
<comment type="caution">
    <text evidence="14">The sequence shown here is derived from an EMBL/GenBank/DDBJ whole genome shotgun (WGS) entry which is preliminary data.</text>
</comment>
<evidence type="ECO:0000256" key="11">
    <source>
        <dbReference type="SAM" id="Coils"/>
    </source>
</evidence>
<proteinExistence type="inferred from homology"/>
<dbReference type="InterPro" id="IPR001752">
    <property type="entry name" value="Kinesin_motor_dom"/>
</dbReference>
<dbReference type="GO" id="GO:0003777">
    <property type="term" value="F:microtubule motor activity"/>
    <property type="evidence" value="ECO:0007669"/>
    <property type="project" value="InterPro"/>
</dbReference>
<comment type="similarity">
    <text evidence="8">Belongs to the TRAFAC class myosin-kinesin ATPase superfamily. Kinesin family. KIN-8 subfamily.</text>
</comment>
<sequence length="780" mass="88623">MGKPEFKSPRHRNALTKTRPLLKAKQGPVRSSANVRVVVRVRPPNERESGDNSRHVVKIVDDQVLIFDPKINSQAFFYHGVEQKGRDLLRKANKDLQFMFDKVFGYESSNAEIFESTTKNLINSLMDGYNCSVFAYGATGAGKTYTMIGNNDNPGITFLTMAELFKARENLQGERSFELGISYIEVYNEMVQDLLNPGAPLQLRDDGRYGVMVAGIKVHKIDNPDELFALLDKGNSNRTQHPTDANAESSRSHAVFQVYIQMEMKSTREVRAAKLSMIDLAGSERGSVTGYGGARFAEGANINKSLLALGNCINSLADGQRYIPYRDSKLTRLLKDSLGGNCQTVMVANVSPSSLSYDDTYNTLKYATRAKKIKSDVKKNVVNVELHVGEYVKIVEELKKELEKVRMQLTEKVSEKKVDSKLSIQLSKMIEDRKRLLDRMYNVECSENMVVLRRQLKEDADARLSGLLNATPDKEEAHRRLGNMVSRFHRQEDTLKTELTEIKLAKLDLETKTDELARQHPEMEKIVELANERLISTEKHYQVDLMQKKCSLLEEELKSRANLLEKTCKMLQSCYLQLRGHGFATDLMCEEYQSLVNHLQGRKNITWDSPIDSGLSSTSSVSSTDVEVRPPKRKLNDENINGLNHTFVMEPPKPKVKVCAEELMAKGGIDFLNAVITEIFYGVVSNLFVERNLYKTPNAIRKKRELCHAIKDKRARAVSATRVNAADLCNYNVPERDEFVTIVIRVMIKFNKSVVIRPNTFLMFFKNENRKEDVEQTRRD</sequence>
<evidence type="ECO:0000256" key="2">
    <source>
        <dbReference type="ARBA" id="ARBA00022701"/>
    </source>
</evidence>
<feature type="compositionally biased region" description="Basic and acidic residues" evidence="12">
    <location>
        <begin position="626"/>
        <end position="635"/>
    </location>
</feature>
<comment type="subcellular location">
    <subcellularLocation>
        <location evidence="1">Cytoplasm</location>
        <location evidence="1">Cytoskeleton</location>
    </subcellularLocation>
</comment>
<name>A0A8J6H3R8_TENMO</name>
<feature type="domain" description="Kinesin motor" evidence="13">
    <location>
        <begin position="34"/>
        <end position="373"/>
    </location>
</feature>
<dbReference type="EMBL" id="JABDTM020026935">
    <property type="protein sequence ID" value="KAH0811255.1"/>
    <property type="molecule type" value="Genomic_DNA"/>
</dbReference>
<keyword evidence="7" id="KW-0963">Cytoplasm</keyword>
<keyword evidence="6 9" id="KW-0505">Motor protein</keyword>
<dbReference type="SMART" id="SM00129">
    <property type="entry name" value="KISc"/>
    <property type="match status" value="1"/>
</dbReference>
<dbReference type="AlphaFoldDB" id="A0A8J6H3R8"/>
<accession>A0A8J6H3R8</accession>
<keyword evidence="2 10" id="KW-0493">Microtubule</keyword>
<evidence type="ECO:0000313" key="14">
    <source>
        <dbReference type="EMBL" id="KAH0811255.1"/>
    </source>
</evidence>
<dbReference type="GO" id="GO:0008017">
    <property type="term" value="F:microtubule binding"/>
    <property type="evidence" value="ECO:0007669"/>
    <property type="project" value="InterPro"/>
</dbReference>
<dbReference type="PROSITE" id="PS50067">
    <property type="entry name" value="KINESIN_MOTOR_2"/>
    <property type="match status" value="1"/>
</dbReference>
<keyword evidence="15" id="KW-1185">Reference proteome</keyword>
<evidence type="ECO:0000256" key="5">
    <source>
        <dbReference type="ARBA" id="ARBA00023054"/>
    </source>
</evidence>
<protein>
    <recommendedName>
        <fullName evidence="10">Kinesin-like protein</fullName>
    </recommendedName>
</protein>
<evidence type="ECO:0000256" key="4">
    <source>
        <dbReference type="ARBA" id="ARBA00022840"/>
    </source>
</evidence>
<keyword evidence="3 9" id="KW-0547">Nucleotide-binding</keyword>
<reference evidence="14" key="2">
    <citation type="submission" date="2021-08" db="EMBL/GenBank/DDBJ databases">
        <authorList>
            <person name="Eriksson T."/>
        </authorList>
    </citation>
    <scope>NUCLEOTIDE SEQUENCE</scope>
    <source>
        <strain evidence="14">Stoneville</strain>
        <tissue evidence="14">Whole head</tissue>
    </source>
</reference>
<dbReference type="Proteomes" id="UP000719412">
    <property type="component" value="Unassembled WGS sequence"/>
</dbReference>
<evidence type="ECO:0000256" key="12">
    <source>
        <dbReference type="SAM" id="MobiDB-lite"/>
    </source>
</evidence>
<evidence type="ECO:0000313" key="15">
    <source>
        <dbReference type="Proteomes" id="UP000719412"/>
    </source>
</evidence>
<evidence type="ECO:0000256" key="10">
    <source>
        <dbReference type="RuleBase" id="RU000394"/>
    </source>
</evidence>
<dbReference type="InterPro" id="IPR036961">
    <property type="entry name" value="Kinesin_motor_dom_sf"/>
</dbReference>
<feature type="coiled-coil region" evidence="11">
    <location>
        <begin position="388"/>
        <end position="419"/>
    </location>
</feature>
<evidence type="ECO:0000256" key="6">
    <source>
        <dbReference type="ARBA" id="ARBA00023175"/>
    </source>
</evidence>
<evidence type="ECO:0000259" key="13">
    <source>
        <dbReference type="PROSITE" id="PS50067"/>
    </source>
</evidence>
<dbReference type="PANTHER" id="PTHR47968:SF65">
    <property type="entry name" value="KINESIN MOTOR DOMAIN-CONTAINING PROTEIN"/>
    <property type="match status" value="1"/>
</dbReference>
<keyword evidence="4 9" id="KW-0067">ATP-binding</keyword>
<dbReference type="PRINTS" id="PR00380">
    <property type="entry name" value="KINESINHEAVY"/>
</dbReference>
<feature type="compositionally biased region" description="Low complexity" evidence="12">
    <location>
        <begin position="613"/>
        <end position="625"/>
    </location>
</feature>